<feature type="transmembrane region" description="Helical" evidence="1">
    <location>
        <begin position="290"/>
        <end position="310"/>
    </location>
</feature>
<sequence length="406" mass="44653">MSKVQGRGQSTSRPSSPKLLIAIPTLTILAGVLVHILVFYLAPKNGPEPDNSEKMDISRLAAEIQMSDAWPAFLRARSGPDVKSATQTLLIIIVFFRDMLSTQFARGLLWLLAVASMPLMLHFLLESTKAGRHPLLSPLNIFIMASIGQLVCLGCAVNLISVPSHAYVRYAQIVRANDALNASKKDRDQAISQSTLNRGAVHPLPSAGYWKTNVASFLAALAIVTTALTIHVSPTKYSQEWIASNLVFQFYPVFFLPLLLPGLSAAAAAELAPVPKSGTIVTPRLHSARLYRNTSLIAVPLWWLVLYLTATPLCDKVRHLSNVINDIGSLKAIQFIQQEGIRSAINVAFPLSNGEWLLIWDCIGALIALFSVAWIDLVADDWAYRLFSSKVSGYKRPHEERHLLED</sequence>
<dbReference type="EMBL" id="LWDD02001292">
    <property type="protein sequence ID" value="KAE8249779.1"/>
    <property type="molecule type" value="Genomic_DNA"/>
</dbReference>
<reference evidence="2" key="2">
    <citation type="journal article" date="2019" name="IMA Fungus">
        <title>Genome sequencing and comparison of five Tilletia species to identify candidate genes for the detection of regulated species infecting wheat.</title>
        <authorList>
            <person name="Nguyen H.D.T."/>
            <person name="Sultana T."/>
            <person name="Kesanakurti P."/>
            <person name="Hambleton S."/>
        </authorList>
    </citation>
    <scope>NUCLEOTIDE SEQUENCE</scope>
    <source>
        <strain evidence="2">DAOMC 238032</strain>
    </source>
</reference>
<protein>
    <submittedName>
        <fullName evidence="2">Uncharacterized protein</fullName>
    </submittedName>
</protein>
<keyword evidence="1" id="KW-0472">Membrane</keyword>
<feature type="transmembrane region" description="Helical" evidence="1">
    <location>
        <begin position="246"/>
        <end position="269"/>
    </location>
</feature>
<reference evidence="2" key="1">
    <citation type="submission" date="2016-04" db="EMBL/GenBank/DDBJ databases">
        <authorList>
            <person name="Nguyen H.D."/>
            <person name="Kesanakurti P."/>
            <person name="Cullis J."/>
            <person name="Levesque C.A."/>
            <person name="Hambleton S."/>
        </authorList>
    </citation>
    <scope>NUCLEOTIDE SEQUENCE</scope>
    <source>
        <strain evidence="2">DAOMC 238032</strain>
    </source>
</reference>
<comment type="caution">
    <text evidence="2">The sequence shown here is derived from an EMBL/GenBank/DDBJ whole genome shotgun (WGS) entry which is preliminary data.</text>
</comment>
<name>A0A8T8SVB5_9BASI</name>
<evidence type="ECO:0000256" key="1">
    <source>
        <dbReference type="SAM" id="Phobius"/>
    </source>
</evidence>
<proteinExistence type="predicted"/>
<feature type="transmembrane region" description="Helical" evidence="1">
    <location>
        <begin position="20"/>
        <end position="42"/>
    </location>
</feature>
<evidence type="ECO:0000313" key="3">
    <source>
        <dbReference type="Proteomes" id="UP000077671"/>
    </source>
</evidence>
<evidence type="ECO:0000313" key="2">
    <source>
        <dbReference type="EMBL" id="KAE8249779.1"/>
    </source>
</evidence>
<accession>A0A8T8SVB5</accession>
<organism evidence="2 3">
    <name type="scientific">Tilletia caries</name>
    <name type="common">wheat bunt fungus</name>
    <dbReference type="NCBI Taxonomy" id="13290"/>
    <lineage>
        <taxon>Eukaryota</taxon>
        <taxon>Fungi</taxon>
        <taxon>Dikarya</taxon>
        <taxon>Basidiomycota</taxon>
        <taxon>Ustilaginomycotina</taxon>
        <taxon>Exobasidiomycetes</taxon>
        <taxon>Tilletiales</taxon>
        <taxon>Tilletiaceae</taxon>
        <taxon>Tilletia</taxon>
    </lineage>
</organism>
<keyword evidence="1" id="KW-0812">Transmembrane</keyword>
<feature type="transmembrane region" description="Helical" evidence="1">
    <location>
        <begin position="357"/>
        <end position="379"/>
    </location>
</feature>
<feature type="transmembrane region" description="Helical" evidence="1">
    <location>
        <begin position="107"/>
        <end position="125"/>
    </location>
</feature>
<dbReference type="AlphaFoldDB" id="A0A8T8SVB5"/>
<gene>
    <name evidence="2" type="ORF">A4X03_0g6559</name>
</gene>
<keyword evidence="1" id="KW-1133">Transmembrane helix</keyword>
<feature type="transmembrane region" description="Helical" evidence="1">
    <location>
        <begin position="214"/>
        <end position="234"/>
    </location>
</feature>
<dbReference type="Proteomes" id="UP000077671">
    <property type="component" value="Unassembled WGS sequence"/>
</dbReference>
<feature type="non-terminal residue" evidence="2">
    <location>
        <position position="1"/>
    </location>
</feature>
<feature type="transmembrane region" description="Helical" evidence="1">
    <location>
        <begin position="137"/>
        <end position="160"/>
    </location>
</feature>